<dbReference type="InterPro" id="IPR026992">
    <property type="entry name" value="DIOX_N"/>
</dbReference>
<dbReference type="Proteomes" id="UP000288805">
    <property type="component" value="Unassembled WGS sequence"/>
</dbReference>
<evidence type="ECO:0000256" key="4">
    <source>
        <dbReference type="ARBA" id="ARBA00022964"/>
    </source>
</evidence>
<protein>
    <submittedName>
        <fullName evidence="10">Hyoscyamine 6-dioxygenase</fullName>
    </submittedName>
</protein>
<name>A0A438KDU2_VITVI</name>
<dbReference type="GO" id="GO:0046872">
    <property type="term" value="F:metal ion binding"/>
    <property type="evidence" value="ECO:0007669"/>
    <property type="project" value="UniProtKB-KW"/>
</dbReference>
<comment type="cofactor">
    <cofactor evidence="1">
        <name>L-ascorbate</name>
        <dbReference type="ChEBI" id="CHEBI:38290"/>
    </cofactor>
</comment>
<accession>A0A438KDU2</accession>
<dbReference type="InterPro" id="IPR027443">
    <property type="entry name" value="IPNS-like_sf"/>
</dbReference>
<dbReference type="Pfam" id="PF14226">
    <property type="entry name" value="DIOX_N"/>
    <property type="match status" value="1"/>
</dbReference>
<dbReference type="EMBL" id="QGNW01000009">
    <property type="protein sequence ID" value="RVX19368.1"/>
    <property type="molecule type" value="Genomic_DNA"/>
</dbReference>
<keyword evidence="5 8" id="KW-0560">Oxidoreductase</keyword>
<organism evidence="10 11">
    <name type="scientific">Vitis vinifera</name>
    <name type="common">Grape</name>
    <dbReference type="NCBI Taxonomy" id="29760"/>
    <lineage>
        <taxon>Eukaryota</taxon>
        <taxon>Viridiplantae</taxon>
        <taxon>Streptophyta</taxon>
        <taxon>Embryophyta</taxon>
        <taxon>Tracheophyta</taxon>
        <taxon>Spermatophyta</taxon>
        <taxon>Magnoliopsida</taxon>
        <taxon>eudicotyledons</taxon>
        <taxon>Gunneridae</taxon>
        <taxon>Pentapetalae</taxon>
        <taxon>rosids</taxon>
        <taxon>Vitales</taxon>
        <taxon>Vitaceae</taxon>
        <taxon>Viteae</taxon>
        <taxon>Vitis</taxon>
    </lineage>
</organism>
<comment type="catalytic activity">
    <reaction evidence="7">
        <text>salicylate + NADH + O2 + H(+) = 2,3-dihydroxybenzoate + NAD(+) + H2O</text>
        <dbReference type="Rhea" id="RHEA:51792"/>
        <dbReference type="ChEBI" id="CHEBI:15377"/>
        <dbReference type="ChEBI" id="CHEBI:15378"/>
        <dbReference type="ChEBI" id="CHEBI:15379"/>
        <dbReference type="ChEBI" id="CHEBI:30762"/>
        <dbReference type="ChEBI" id="CHEBI:36654"/>
        <dbReference type="ChEBI" id="CHEBI:57540"/>
        <dbReference type="ChEBI" id="CHEBI:57945"/>
    </reaction>
</comment>
<evidence type="ECO:0000256" key="2">
    <source>
        <dbReference type="ARBA" id="ARBA00008056"/>
    </source>
</evidence>
<dbReference type="AlphaFoldDB" id="A0A438KDU2"/>
<proteinExistence type="inferred from homology"/>
<dbReference type="GO" id="GO:0051213">
    <property type="term" value="F:dioxygenase activity"/>
    <property type="evidence" value="ECO:0007669"/>
    <property type="project" value="UniProtKB-KW"/>
</dbReference>
<dbReference type="InterPro" id="IPR044861">
    <property type="entry name" value="IPNS-like_FE2OG_OXY"/>
</dbReference>
<evidence type="ECO:0000313" key="10">
    <source>
        <dbReference type="EMBL" id="RVX19368.1"/>
    </source>
</evidence>
<comment type="similarity">
    <text evidence="2 8">Belongs to the iron/ascorbate-dependent oxidoreductase family.</text>
</comment>
<comment type="caution">
    <text evidence="10">The sequence shown here is derived from an EMBL/GenBank/DDBJ whole genome shotgun (WGS) entry which is preliminary data.</text>
</comment>
<dbReference type="SUPFAM" id="SSF51197">
    <property type="entry name" value="Clavaminate synthase-like"/>
    <property type="match status" value="1"/>
</dbReference>
<evidence type="ECO:0000256" key="5">
    <source>
        <dbReference type="ARBA" id="ARBA00023002"/>
    </source>
</evidence>
<evidence type="ECO:0000256" key="6">
    <source>
        <dbReference type="ARBA" id="ARBA00023004"/>
    </source>
</evidence>
<evidence type="ECO:0000256" key="1">
    <source>
        <dbReference type="ARBA" id="ARBA00001961"/>
    </source>
</evidence>
<evidence type="ECO:0000259" key="9">
    <source>
        <dbReference type="PROSITE" id="PS51471"/>
    </source>
</evidence>
<evidence type="ECO:0000256" key="7">
    <source>
        <dbReference type="ARBA" id="ARBA00052233"/>
    </source>
</evidence>
<keyword evidence="3 8" id="KW-0479">Metal-binding</keyword>
<feature type="domain" description="Fe2OG dioxygenase" evidence="9">
    <location>
        <begin position="190"/>
        <end position="290"/>
    </location>
</feature>
<dbReference type="GO" id="GO:0002229">
    <property type="term" value="P:defense response to oomycetes"/>
    <property type="evidence" value="ECO:0007669"/>
    <property type="project" value="UniProtKB-ARBA"/>
</dbReference>
<evidence type="ECO:0000256" key="8">
    <source>
        <dbReference type="RuleBase" id="RU003682"/>
    </source>
</evidence>
<dbReference type="PROSITE" id="PS51471">
    <property type="entry name" value="FE2OG_OXY"/>
    <property type="match status" value="1"/>
</dbReference>
<dbReference type="InterPro" id="IPR050295">
    <property type="entry name" value="Plant_2OG-oxidoreductases"/>
</dbReference>
<evidence type="ECO:0000256" key="3">
    <source>
        <dbReference type="ARBA" id="ARBA00022723"/>
    </source>
</evidence>
<keyword evidence="6 8" id="KW-0408">Iron</keyword>
<dbReference type="InterPro" id="IPR005123">
    <property type="entry name" value="Oxoglu/Fe-dep_dioxygenase_dom"/>
</dbReference>
<dbReference type="Pfam" id="PF03171">
    <property type="entry name" value="2OG-FeII_Oxy"/>
    <property type="match status" value="1"/>
</dbReference>
<reference evidence="10 11" key="1">
    <citation type="journal article" date="2018" name="PLoS Genet.">
        <title>Population sequencing reveals clonal diversity and ancestral inbreeding in the grapevine cultivar Chardonnay.</title>
        <authorList>
            <person name="Roach M.J."/>
            <person name="Johnson D.L."/>
            <person name="Bohlmann J."/>
            <person name="van Vuuren H.J."/>
            <person name="Jones S.J."/>
            <person name="Pretorius I.S."/>
            <person name="Schmidt S.A."/>
            <person name="Borneman A.R."/>
        </authorList>
    </citation>
    <scope>NUCLEOTIDE SEQUENCE [LARGE SCALE GENOMIC DNA]</scope>
    <source>
        <strain evidence="11">cv. Chardonnay</strain>
        <tissue evidence="10">Leaf</tissue>
    </source>
</reference>
<dbReference type="PANTHER" id="PTHR47991">
    <property type="entry name" value="OXOGLUTARATE/IRON-DEPENDENT DIOXYGENASE"/>
    <property type="match status" value="1"/>
</dbReference>
<gene>
    <name evidence="10" type="primary">H6H_0</name>
    <name evidence="10" type="ORF">CK203_008856</name>
</gene>
<evidence type="ECO:0000313" key="11">
    <source>
        <dbReference type="Proteomes" id="UP000288805"/>
    </source>
</evidence>
<keyword evidence="4 10" id="KW-0223">Dioxygenase</keyword>
<dbReference type="Gene3D" id="2.60.120.330">
    <property type="entry name" value="B-lactam Antibiotic, Isopenicillin N Synthase, Chain"/>
    <property type="match status" value="1"/>
</dbReference>
<dbReference type="FunFam" id="2.60.120.330:FF:000007">
    <property type="entry name" value="Protein DMR6-like oxygenase 2"/>
    <property type="match status" value="1"/>
</dbReference>
<sequence>MEKLVSSWSINVQSLPENYVLPPGQRPGKLIVPPCKSLPVVDLGKATSPDQAETIQKILEASWEFGFFQVINHGVSDNLINESRSIFSEFFNMPAEDKASLYSTDIDKSCILYTSNLNYDIEEVHLWRDNLRHPCHPLEEYVQFWPEKPTKYREIVGAFSVEVRKLSLKILDLISEGLGLEQGYFGGELSKRQLLSVNHYPRCPDPSLTLGLPTHIDPCLIAVLLQGDVDGLQVYKDGQWLGVEPLPYAFVINIGHQLQVISNGKLRGAEHRVVTNPREARTTPTTFINPSPDCVIQPAEALVNASNPPLYKAFKFIDFFKNFTAANGDPETALNPYKLQA</sequence>